<dbReference type="SMART" id="SM00382">
    <property type="entry name" value="AAA"/>
    <property type="match status" value="1"/>
</dbReference>
<feature type="region of interest" description="Disordered" evidence="7">
    <location>
        <begin position="708"/>
        <end position="740"/>
    </location>
</feature>
<keyword evidence="2 10" id="KW-0812">Transmembrane</keyword>
<dbReference type="InterPro" id="IPR017871">
    <property type="entry name" value="ABC_transporter-like_CS"/>
</dbReference>
<accession>A0A0W1AIU2</accession>
<dbReference type="InterPro" id="IPR003593">
    <property type="entry name" value="AAA+_ATPase"/>
</dbReference>
<keyword evidence="3" id="KW-0547">Nucleotide-binding</keyword>
<evidence type="ECO:0000256" key="5">
    <source>
        <dbReference type="ARBA" id="ARBA00022989"/>
    </source>
</evidence>
<feature type="compositionally biased region" description="Basic and acidic residues" evidence="7">
    <location>
        <begin position="759"/>
        <end position="768"/>
    </location>
</feature>
<reference evidence="10 11" key="1">
    <citation type="submission" date="2015-11" db="EMBL/GenBank/DDBJ databases">
        <title>Genomic analysis of 38 Legionella species identifies large and diverse effector repertoires.</title>
        <authorList>
            <person name="Burstein D."/>
            <person name="Amaro F."/>
            <person name="Zusman T."/>
            <person name="Lifshitz Z."/>
            <person name="Cohen O."/>
            <person name="Gilbert J.A."/>
            <person name="Pupko T."/>
            <person name="Shuman H.A."/>
            <person name="Segal G."/>
        </authorList>
    </citation>
    <scope>NUCLEOTIDE SEQUENCE [LARGE SCALE GENOMIC DNA]</scope>
    <source>
        <strain evidence="10 11">ATCC 49508</strain>
    </source>
</reference>
<evidence type="ECO:0000259" key="9">
    <source>
        <dbReference type="PROSITE" id="PS50929"/>
    </source>
</evidence>
<dbReference type="InterPro" id="IPR039421">
    <property type="entry name" value="Type_1_exporter"/>
</dbReference>
<name>A0A0W1AIU2_9GAMM</name>
<feature type="compositionally biased region" description="Basic and acidic residues" evidence="7">
    <location>
        <begin position="720"/>
        <end position="740"/>
    </location>
</feature>
<dbReference type="InterPro" id="IPR011527">
    <property type="entry name" value="ABC1_TM_dom"/>
</dbReference>
<dbReference type="PANTHER" id="PTHR24221:SF654">
    <property type="entry name" value="ATP-BINDING CASSETTE SUB-FAMILY B MEMBER 6"/>
    <property type="match status" value="1"/>
</dbReference>
<dbReference type="Proteomes" id="UP000054662">
    <property type="component" value="Unassembled WGS sequence"/>
</dbReference>
<keyword evidence="5" id="KW-1133">Transmembrane helix</keyword>
<keyword evidence="6" id="KW-0472">Membrane</keyword>
<dbReference type="PROSITE" id="PS00211">
    <property type="entry name" value="ABC_TRANSPORTER_1"/>
    <property type="match status" value="1"/>
</dbReference>
<evidence type="ECO:0000256" key="4">
    <source>
        <dbReference type="ARBA" id="ARBA00022840"/>
    </source>
</evidence>
<sequence>MFEWIKKISQAVVHYFRPVDTDQSIPLTDEESFVGLSKDTADLIPINLNSNSMEDIELINEVPVPNQTIAVTDLVSPYQVIKGLASFVLSKENIPRITTAGVLTGLNTGFNFLAPYLFGKAVELLMTDEESTTIMGVEFSRAALISFLVSAYSVSQLLPKIRDQILVPVTANNIKSVIVKSTEHLLKKSLNYHVTTPMPDMIYLIQKGFSLGTISTPLLTQVAPTILEIGIACGVLSNLYGIEIGAGLAAVLVLYTAYSAATAKPIINACEVELRLGNEAWTKFDSAIARYKTIHDFGKLQETMDEINLAMTKATTARIKATNLPVKVGYGNIALLRLSMLLGALYVGLQVKTRKYTVEEFMVLVSYLNQLSQLLPGFGDAVNRLFASYPDLKFVFKELLKPDEVVDLHPDKPLNITSNKAPSIEFKNVSFSYPPKPGKKQKHLFKDLSFTIEPGEKVAFVSRSGAGKTTIFNLLYRFYNPSSGSIKINGQDISELSLNSLRSNIALLGQNPNLFKGTLRDNIRFGALHPEEVTDEMIWELARFANLDDFLQSLKIDPELEKKVSDSDDENNSDSKMEVLDTDTIEDNVLDTDVGENGKTLSGGQQQKVAILRGLLKNSPIRLLDEITAPFDSHSATKVLQSISKACDGKTTLMITHKLTEAQFVDKIIVIDEGRAIAQGTHTQLMNTCKLYQELWNAYTSSHADALQQNNTESPSSSRKMLDKLGTKPKDISPIMDESKEDNNLGYAFNLLNNKSSSKKPDDSKNEEDMSLDL</sequence>
<dbReference type="SUPFAM" id="SSF90123">
    <property type="entry name" value="ABC transporter transmembrane region"/>
    <property type="match status" value="1"/>
</dbReference>
<dbReference type="Pfam" id="PF00005">
    <property type="entry name" value="ABC_tran"/>
    <property type="match status" value="1"/>
</dbReference>
<feature type="compositionally biased region" description="Polar residues" evidence="7">
    <location>
        <begin position="708"/>
        <end position="719"/>
    </location>
</feature>
<comment type="subcellular location">
    <subcellularLocation>
        <location evidence="1">Cell membrane</location>
        <topology evidence="1">Multi-pass membrane protein</topology>
    </subcellularLocation>
</comment>
<keyword evidence="4" id="KW-0067">ATP-binding</keyword>
<feature type="domain" description="ABC transmembrane type-1" evidence="9">
    <location>
        <begin position="100"/>
        <end position="375"/>
    </location>
</feature>
<dbReference type="PATRIC" id="fig|45076.6.peg.831"/>
<dbReference type="InterPro" id="IPR036640">
    <property type="entry name" value="ABC1_TM_sf"/>
</dbReference>
<dbReference type="GO" id="GO:0005524">
    <property type="term" value="F:ATP binding"/>
    <property type="evidence" value="ECO:0007669"/>
    <property type="project" value="UniProtKB-KW"/>
</dbReference>
<proteinExistence type="predicted"/>
<dbReference type="SUPFAM" id="SSF52540">
    <property type="entry name" value="P-loop containing nucleoside triphosphate hydrolases"/>
    <property type="match status" value="1"/>
</dbReference>
<dbReference type="GO" id="GO:0016887">
    <property type="term" value="F:ATP hydrolysis activity"/>
    <property type="evidence" value="ECO:0007669"/>
    <property type="project" value="InterPro"/>
</dbReference>
<dbReference type="GO" id="GO:0140359">
    <property type="term" value="F:ABC-type transporter activity"/>
    <property type="evidence" value="ECO:0007669"/>
    <property type="project" value="InterPro"/>
</dbReference>
<organism evidence="10 11">
    <name type="scientific">Legionella worsleiensis</name>
    <dbReference type="NCBI Taxonomy" id="45076"/>
    <lineage>
        <taxon>Bacteria</taxon>
        <taxon>Pseudomonadati</taxon>
        <taxon>Pseudomonadota</taxon>
        <taxon>Gammaproteobacteria</taxon>
        <taxon>Legionellales</taxon>
        <taxon>Legionellaceae</taxon>
        <taxon>Legionella</taxon>
    </lineage>
</organism>
<evidence type="ECO:0000313" key="10">
    <source>
        <dbReference type="EMBL" id="KTD81260.1"/>
    </source>
</evidence>
<feature type="region of interest" description="Disordered" evidence="7">
    <location>
        <begin position="752"/>
        <end position="774"/>
    </location>
</feature>
<dbReference type="InterPro" id="IPR003439">
    <property type="entry name" value="ABC_transporter-like_ATP-bd"/>
</dbReference>
<protein>
    <submittedName>
        <fullName evidence="10">ABC transporter ATP binding transmembrane protein</fullName>
    </submittedName>
</protein>
<dbReference type="GO" id="GO:0005886">
    <property type="term" value="C:plasma membrane"/>
    <property type="evidence" value="ECO:0007669"/>
    <property type="project" value="UniProtKB-SubCell"/>
</dbReference>
<evidence type="ECO:0000256" key="6">
    <source>
        <dbReference type="ARBA" id="ARBA00023136"/>
    </source>
</evidence>
<evidence type="ECO:0000259" key="8">
    <source>
        <dbReference type="PROSITE" id="PS50893"/>
    </source>
</evidence>
<evidence type="ECO:0000256" key="3">
    <source>
        <dbReference type="ARBA" id="ARBA00022741"/>
    </source>
</evidence>
<dbReference type="Gene3D" id="1.20.1560.10">
    <property type="entry name" value="ABC transporter type 1, transmembrane domain"/>
    <property type="match status" value="1"/>
</dbReference>
<dbReference type="Pfam" id="PF00664">
    <property type="entry name" value="ABC_membrane"/>
    <property type="match status" value="1"/>
</dbReference>
<evidence type="ECO:0000256" key="7">
    <source>
        <dbReference type="SAM" id="MobiDB-lite"/>
    </source>
</evidence>
<dbReference type="Gene3D" id="3.40.50.300">
    <property type="entry name" value="P-loop containing nucleotide triphosphate hydrolases"/>
    <property type="match status" value="1"/>
</dbReference>
<dbReference type="InterPro" id="IPR027417">
    <property type="entry name" value="P-loop_NTPase"/>
</dbReference>
<comment type="caution">
    <text evidence="10">The sequence shown here is derived from an EMBL/GenBank/DDBJ whole genome shotgun (WGS) entry which is preliminary data.</text>
</comment>
<evidence type="ECO:0000256" key="1">
    <source>
        <dbReference type="ARBA" id="ARBA00004651"/>
    </source>
</evidence>
<dbReference type="AlphaFoldDB" id="A0A0W1AIU2"/>
<evidence type="ECO:0000256" key="2">
    <source>
        <dbReference type="ARBA" id="ARBA00022692"/>
    </source>
</evidence>
<dbReference type="STRING" id="45076.Lwor_0761"/>
<evidence type="ECO:0000313" key="11">
    <source>
        <dbReference type="Proteomes" id="UP000054662"/>
    </source>
</evidence>
<keyword evidence="11" id="KW-1185">Reference proteome</keyword>
<dbReference type="PROSITE" id="PS50929">
    <property type="entry name" value="ABC_TM1F"/>
    <property type="match status" value="1"/>
</dbReference>
<dbReference type="PROSITE" id="PS50893">
    <property type="entry name" value="ABC_TRANSPORTER_2"/>
    <property type="match status" value="1"/>
</dbReference>
<dbReference type="PANTHER" id="PTHR24221">
    <property type="entry name" value="ATP-BINDING CASSETTE SUB-FAMILY B"/>
    <property type="match status" value="1"/>
</dbReference>
<dbReference type="EMBL" id="LNZC01000006">
    <property type="protein sequence ID" value="KTD81260.1"/>
    <property type="molecule type" value="Genomic_DNA"/>
</dbReference>
<feature type="domain" description="ABC transporter" evidence="8">
    <location>
        <begin position="424"/>
        <end position="698"/>
    </location>
</feature>
<gene>
    <name evidence="10" type="ORF">Lwor_0761</name>
</gene>